<reference evidence="3" key="2">
    <citation type="submission" date="2016-04" db="EMBL/GenBank/DDBJ databases">
        <title>Planomonospora sphaerica JCM9374 whole genome shotgun sequence.</title>
        <authorList>
            <person name="Suzuki T."/>
            <person name="Dohra H."/>
            <person name="Kodani S."/>
        </authorList>
    </citation>
    <scope>NUCLEOTIDE SEQUENCE [LARGE SCALE GENOMIC DNA]</scope>
    <source>
        <strain evidence="3">JCM 9374</strain>
    </source>
</reference>
<organism evidence="2 3">
    <name type="scientific">Planomonospora sphaerica</name>
    <dbReference type="NCBI Taxonomy" id="161355"/>
    <lineage>
        <taxon>Bacteria</taxon>
        <taxon>Bacillati</taxon>
        <taxon>Actinomycetota</taxon>
        <taxon>Actinomycetes</taxon>
        <taxon>Streptosporangiales</taxon>
        <taxon>Streptosporangiaceae</taxon>
        <taxon>Planomonospora</taxon>
    </lineage>
</organism>
<dbReference type="InterPro" id="IPR002575">
    <property type="entry name" value="Aminoglycoside_PTrfase"/>
</dbReference>
<evidence type="ECO:0000313" key="2">
    <source>
        <dbReference type="EMBL" id="GAT68875.1"/>
    </source>
</evidence>
<feature type="domain" description="Aminoglycoside phosphotransferase" evidence="1">
    <location>
        <begin position="69"/>
        <end position="262"/>
    </location>
</feature>
<dbReference type="STRING" id="161355.PS9374_04540"/>
<keyword evidence="2" id="KW-0808">Transferase</keyword>
<evidence type="ECO:0000259" key="1">
    <source>
        <dbReference type="Pfam" id="PF01636"/>
    </source>
</evidence>
<comment type="caution">
    <text evidence="2">The sequence shown here is derived from an EMBL/GenBank/DDBJ whole genome shotgun (WGS) entry which is preliminary data.</text>
</comment>
<dbReference type="Pfam" id="PF01636">
    <property type="entry name" value="APH"/>
    <property type="match status" value="1"/>
</dbReference>
<gene>
    <name evidence="2" type="ORF">PS9374_04540</name>
</gene>
<dbReference type="SUPFAM" id="SSF56112">
    <property type="entry name" value="Protein kinase-like (PK-like)"/>
    <property type="match status" value="1"/>
</dbReference>
<name>A0A161LN06_9ACTN</name>
<dbReference type="EMBL" id="BDCX01000011">
    <property type="protein sequence ID" value="GAT68875.1"/>
    <property type="molecule type" value="Genomic_DNA"/>
</dbReference>
<dbReference type="Gene3D" id="3.90.1200.10">
    <property type="match status" value="1"/>
</dbReference>
<sequence>MRTQRRPWIELPDVVRQDVEHRLGAAVQSFEERPGGFSFGVLGVATLSTGEQVFIKAVTDDTANAHDYRIEAVIAAALPNTVPTPRLRFTCEQAGWLLLCFDLAPGDLPHEPWRPGELAAALEALAVCARELTPSPIGGLPTLAGRMTGRCETWRALERHGVWDGLTVDGIGAWERAHLPRLAAVEATWAELAVGETLLHFDPRFDNILISPGGTAQLVDWGRACTGPAWSDLVCLLLQSDLGDADPAEIFAAHPAGQTADPGHVDGFLVALASYWTHTAALPGLAHAPHLRDRREYSRRATIAWLQRRWS</sequence>
<dbReference type="Proteomes" id="UP000077701">
    <property type="component" value="Unassembled WGS sequence"/>
</dbReference>
<proteinExistence type="predicted"/>
<evidence type="ECO:0000313" key="3">
    <source>
        <dbReference type="Proteomes" id="UP000077701"/>
    </source>
</evidence>
<keyword evidence="3" id="KW-1185">Reference proteome</keyword>
<protein>
    <submittedName>
        <fullName evidence="2">Aminoglycoside phosphotransferase</fullName>
    </submittedName>
</protein>
<accession>A0A161LN06</accession>
<dbReference type="AlphaFoldDB" id="A0A161LN06"/>
<dbReference type="InterPro" id="IPR011009">
    <property type="entry name" value="Kinase-like_dom_sf"/>
</dbReference>
<dbReference type="RefSeq" id="WP_068899791.1">
    <property type="nucleotide sequence ID" value="NZ_BDCX01000011.1"/>
</dbReference>
<dbReference type="GO" id="GO:0016740">
    <property type="term" value="F:transferase activity"/>
    <property type="evidence" value="ECO:0007669"/>
    <property type="project" value="UniProtKB-KW"/>
</dbReference>
<reference evidence="2 3" key="1">
    <citation type="journal article" date="2016" name="Genome Announc.">
        <title>Draft Genome Sequence of Planomonospora sphaerica JCM9374, a Rare Actinomycete.</title>
        <authorList>
            <person name="Dohra H."/>
            <person name="Suzuki T."/>
            <person name="Inoue Y."/>
            <person name="Kodani S."/>
        </authorList>
    </citation>
    <scope>NUCLEOTIDE SEQUENCE [LARGE SCALE GENOMIC DNA]</scope>
    <source>
        <strain evidence="2 3">JCM 9374</strain>
    </source>
</reference>